<evidence type="ECO:0000313" key="7">
    <source>
        <dbReference type="EMBL" id="OXC21808.1"/>
    </source>
</evidence>
<proteinExistence type="predicted"/>
<dbReference type="GO" id="GO:0140359">
    <property type="term" value="F:ABC-type transporter activity"/>
    <property type="evidence" value="ECO:0007669"/>
    <property type="project" value="InterPro"/>
</dbReference>
<dbReference type="PROSITE" id="PS50929">
    <property type="entry name" value="ABC_TM1F"/>
    <property type="match status" value="1"/>
</dbReference>
<dbReference type="PANTHER" id="PTHR24221:SF654">
    <property type="entry name" value="ATP-BINDING CASSETTE SUB-FAMILY B MEMBER 6"/>
    <property type="match status" value="1"/>
</dbReference>
<dbReference type="Gene3D" id="3.40.50.300">
    <property type="entry name" value="P-loop containing nucleotide triphosphate hydrolases"/>
    <property type="match status" value="1"/>
</dbReference>
<dbReference type="EMBL" id="LYQW01000037">
    <property type="protein sequence ID" value="OXC21808.1"/>
    <property type="molecule type" value="Genomic_DNA"/>
</dbReference>
<evidence type="ECO:0000256" key="4">
    <source>
        <dbReference type="ARBA" id="ARBA00022840"/>
    </source>
</evidence>
<dbReference type="GO" id="GO:0005524">
    <property type="term" value="F:ATP binding"/>
    <property type="evidence" value="ECO:0007669"/>
    <property type="project" value="UniProtKB-KW"/>
</dbReference>
<dbReference type="GO" id="GO:0005886">
    <property type="term" value="C:plasma membrane"/>
    <property type="evidence" value="ECO:0007669"/>
    <property type="project" value="UniProtKB-SubCell"/>
</dbReference>
<evidence type="ECO:0000256" key="2">
    <source>
        <dbReference type="ARBA" id="ARBA00022692"/>
    </source>
</evidence>
<dbReference type="SUPFAM" id="SSF90123">
    <property type="entry name" value="ABC transporter transmembrane region"/>
    <property type="match status" value="1"/>
</dbReference>
<sequence>MKQKFIYLRDIFKGHSSLWLGLVIASGFTGLDGIISPAVMGILTNILTKRQFNRVWLVIALFFVAMTFTNIAFWFWQYFNLKIIQVANTKLRADAYDKFITASDNRDESKVISFIDVDVKQIENQFINAVVMVIYCFEQALITLIYILYINSWVALVYLVCGFLPTAVPRLTKKWLEKGTKKWSAKYKKYNLEVSEGVKGFHLINNYGVTAKMQKLITHSLKQEENAYFKMNLHQETSRLLSNTTYVISTIIALLVSVLFIMNGQITVGAFISLYLAADRVTSPILSSVQFLNQINSSTPLLEAEIDKSKQQQINNLTYQNLSKDLLLEFDHASFGYDHALIKDINFAVKGNSHVMIEGPSGVGKSTIFKTLLNEIPLFSGEILVNSKLNDNELKHQTGIISQDTFIFSKSLRFNLTLGEDFSDEDMIAILRKVELDKFASTEGLDTRLGENGVHLSGGEKRKIELARALLRKKTILLLDEALSGLDHQSMQTIFQLIVDFKGTVIDIEHNLSDEYKQKYGQILELTN</sequence>
<dbReference type="SUPFAM" id="SSF52540">
    <property type="entry name" value="P-loop containing nucleoside triphosphate hydrolases"/>
    <property type="match status" value="1"/>
</dbReference>
<name>A0A226SUX5_9LACO</name>
<organism evidence="7 8">
    <name type="scientific">Lactobacillus crispatus</name>
    <dbReference type="NCBI Taxonomy" id="47770"/>
    <lineage>
        <taxon>Bacteria</taxon>
        <taxon>Bacillati</taxon>
        <taxon>Bacillota</taxon>
        <taxon>Bacilli</taxon>
        <taxon>Lactobacillales</taxon>
        <taxon>Lactobacillaceae</taxon>
        <taxon>Lactobacillus</taxon>
    </lineage>
</organism>
<keyword evidence="6" id="KW-0472">Membrane</keyword>
<dbReference type="RefSeq" id="WP_089145405.1">
    <property type="nucleotide sequence ID" value="NZ_CBCRTX010000002.1"/>
</dbReference>
<keyword evidence="3" id="KW-0547">Nucleotide-binding</keyword>
<dbReference type="InterPro" id="IPR003439">
    <property type="entry name" value="ABC_transporter-like_ATP-bd"/>
</dbReference>
<dbReference type="InterPro" id="IPR027417">
    <property type="entry name" value="P-loop_NTPase"/>
</dbReference>
<dbReference type="Gene3D" id="1.20.1560.10">
    <property type="entry name" value="ABC transporter type 1, transmembrane domain"/>
    <property type="match status" value="1"/>
</dbReference>
<keyword evidence="5" id="KW-1133">Transmembrane helix</keyword>
<dbReference type="AlphaFoldDB" id="A0A226SUX5"/>
<comment type="caution">
    <text evidence="7">The sequence shown here is derived from an EMBL/GenBank/DDBJ whole genome shotgun (WGS) entry which is preliminary data.</text>
</comment>
<evidence type="ECO:0000256" key="1">
    <source>
        <dbReference type="ARBA" id="ARBA00004651"/>
    </source>
</evidence>
<protein>
    <recommendedName>
        <fullName evidence="9">ABC transporter ATP-binding protein</fullName>
    </recommendedName>
</protein>
<dbReference type="PANTHER" id="PTHR24221">
    <property type="entry name" value="ATP-BINDING CASSETTE SUB-FAMILY B"/>
    <property type="match status" value="1"/>
</dbReference>
<evidence type="ECO:0000256" key="3">
    <source>
        <dbReference type="ARBA" id="ARBA00022741"/>
    </source>
</evidence>
<dbReference type="PROSITE" id="PS50893">
    <property type="entry name" value="ABC_TRANSPORTER_2"/>
    <property type="match status" value="1"/>
</dbReference>
<dbReference type="InterPro" id="IPR011527">
    <property type="entry name" value="ABC1_TM_dom"/>
</dbReference>
<dbReference type="GO" id="GO:0034040">
    <property type="term" value="F:ATPase-coupled lipid transmembrane transporter activity"/>
    <property type="evidence" value="ECO:0007669"/>
    <property type="project" value="TreeGrafter"/>
</dbReference>
<comment type="subcellular location">
    <subcellularLocation>
        <location evidence="1">Cell membrane</location>
        <topology evidence="1">Multi-pass membrane protein</topology>
    </subcellularLocation>
</comment>
<dbReference type="GO" id="GO:0016887">
    <property type="term" value="F:ATP hydrolysis activity"/>
    <property type="evidence" value="ECO:0007669"/>
    <property type="project" value="InterPro"/>
</dbReference>
<dbReference type="InterPro" id="IPR003593">
    <property type="entry name" value="AAA+_ATPase"/>
</dbReference>
<dbReference type="InterPro" id="IPR017871">
    <property type="entry name" value="ABC_transporter-like_CS"/>
</dbReference>
<evidence type="ECO:0000256" key="5">
    <source>
        <dbReference type="ARBA" id="ARBA00022989"/>
    </source>
</evidence>
<dbReference type="InterPro" id="IPR039421">
    <property type="entry name" value="Type_1_exporter"/>
</dbReference>
<evidence type="ECO:0000256" key="6">
    <source>
        <dbReference type="ARBA" id="ARBA00023136"/>
    </source>
</evidence>
<dbReference type="Pfam" id="PF00664">
    <property type="entry name" value="ABC_membrane"/>
    <property type="match status" value="1"/>
</dbReference>
<accession>A0A226SUX5</accession>
<dbReference type="Proteomes" id="UP000198437">
    <property type="component" value="Unassembled WGS sequence"/>
</dbReference>
<dbReference type="Pfam" id="PF00005">
    <property type="entry name" value="ABC_tran"/>
    <property type="match status" value="1"/>
</dbReference>
<dbReference type="InterPro" id="IPR036640">
    <property type="entry name" value="ABC1_TM_sf"/>
</dbReference>
<gene>
    <name evidence="7" type="ORF">AYP82_10080</name>
</gene>
<keyword evidence="4" id="KW-0067">ATP-binding</keyword>
<reference evidence="7 8" key="1">
    <citation type="submission" date="2016-05" db="EMBL/GenBank/DDBJ databases">
        <authorList>
            <person name="Johnson T.J."/>
            <person name="Youmans B.P."/>
            <person name="Case K.A."/>
        </authorList>
    </citation>
    <scope>NUCLEOTIDE SEQUENCE [LARGE SCALE GENOMIC DNA]</scope>
    <source>
        <strain evidence="7 8">UMNLC6</strain>
    </source>
</reference>
<dbReference type="PROSITE" id="PS00211">
    <property type="entry name" value="ABC_TRANSPORTER_1"/>
    <property type="match status" value="1"/>
</dbReference>
<evidence type="ECO:0000313" key="8">
    <source>
        <dbReference type="Proteomes" id="UP000198437"/>
    </source>
</evidence>
<keyword evidence="2" id="KW-0812">Transmembrane</keyword>
<dbReference type="SMART" id="SM00382">
    <property type="entry name" value="AAA"/>
    <property type="match status" value="1"/>
</dbReference>
<evidence type="ECO:0008006" key="9">
    <source>
        <dbReference type="Google" id="ProtNLM"/>
    </source>
</evidence>